<evidence type="ECO:0000313" key="1">
    <source>
        <dbReference type="EMBL" id="AMD02276.1"/>
    </source>
</evidence>
<dbReference type="PATRIC" id="fig|507626.3.peg.3225"/>
<dbReference type="EMBL" id="CP014226">
    <property type="protein sequence ID" value="AMD02276.1"/>
    <property type="molecule type" value="Genomic_DNA"/>
</dbReference>
<reference evidence="1 2" key="2">
    <citation type="submission" date="2016-02" db="EMBL/GenBank/DDBJ databases">
        <authorList>
            <person name="Wen L."/>
            <person name="He K."/>
            <person name="Yang H."/>
        </authorList>
    </citation>
    <scope>NUCLEOTIDE SEQUENCE [LARGE SCALE GENOMIC DNA]</scope>
    <source>
        <strain evidence="1 2">AGD 8-3</strain>
    </source>
</reference>
<dbReference type="OrthoDB" id="7871407at2"/>
<dbReference type="RefSeq" id="WP_066452407.1">
    <property type="nucleotide sequence ID" value="NZ_CP014226.1"/>
</dbReference>
<sequence>MTLTVTADYRDLMKATNAYDELVSEGYPREKLYFDRETHQVKVIVPDTTRPEAEEILRRHEPVELWARPFEEG</sequence>
<keyword evidence="2" id="KW-1185">Reference proteome</keyword>
<gene>
    <name evidence="1" type="ORF">LOKO_03230</name>
</gene>
<reference evidence="1 2" key="1">
    <citation type="journal article" date="2016" name="Genome Announc.">
        <title>Draft Genome Sequence of 'Halomonas chromatireducens' Strain AGD 8-3, a Haloalkaliphilic Chromate- and Selenite-Reducing Gammaproteobacterium.</title>
        <authorList>
            <person name="Sharko F.S."/>
            <person name="Shapovalova A.A."/>
            <person name="Tsygankova S.V."/>
            <person name="Komova A.V."/>
            <person name="Boulygina E.S."/>
            <person name="Teslyuk A.B."/>
            <person name="Gotovtsev P.M."/>
            <person name="Namsaraev Z.B."/>
            <person name="Khijniak T.V."/>
            <person name="Nedoluzhko A.V."/>
            <person name="Vasilov R.G."/>
        </authorList>
    </citation>
    <scope>NUCLEOTIDE SEQUENCE [LARGE SCALE GENOMIC DNA]</scope>
    <source>
        <strain evidence="1 2">AGD 8-3</strain>
    </source>
</reference>
<accession>A0A125R0L8</accession>
<evidence type="ECO:0000313" key="2">
    <source>
        <dbReference type="Proteomes" id="UP000063387"/>
    </source>
</evidence>
<organism evidence="1 2">
    <name type="scientific">Halomonas chromatireducens</name>
    <dbReference type="NCBI Taxonomy" id="507626"/>
    <lineage>
        <taxon>Bacteria</taxon>
        <taxon>Pseudomonadati</taxon>
        <taxon>Pseudomonadota</taxon>
        <taxon>Gammaproteobacteria</taxon>
        <taxon>Oceanospirillales</taxon>
        <taxon>Halomonadaceae</taxon>
        <taxon>Halomonas</taxon>
    </lineage>
</organism>
<proteinExistence type="predicted"/>
<evidence type="ECO:0008006" key="3">
    <source>
        <dbReference type="Google" id="ProtNLM"/>
    </source>
</evidence>
<protein>
    <recommendedName>
        <fullName evidence="3">SPOR domain-containing protein</fullName>
    </recommendedName>
</protein>
<dbReference type="KEGG" id="hco:LOKO_03230"/>
<dbReference type="AlphaFoldDB" id="A0A125R0L8"/>
<name>A0A125R0L8_9GAMM</name>
<dbReference type="Proteomes" id="UP000063387">
    <property type="component" value="Chromosome"/>
</dbReference>